<dbReference type="SUPFAM" id="SSF81383">
    <property type="entry name" value="F-box domain"/>
    <property type="match status" value="1"/>
</dbReference>
<dbReference type="InterPro" id="IPR036047">
    <property type="entry name" value="F-box-like_dom_sf"/>
</dbReference>
<feature type="domain" description="F-box" evidence="1">
    <location>
        <begin position="14"/>
        <end position="49"/>
    </location>
</feature>
<reference evidence="3 4" key="1">
    <citation type="submission" date="2024-02" db="EMBL/GenBank/DDBJ databases">
        <title>High-quality chromosome-scale genome assembly of Pensacola bahiagrass (Paspalum notatum Flugge var. saurae).</title>
        <authorList>
            <person name="Vega J.M."/>
            <person name="Podio M."/>
            <person name="Orjuela J."/>
            <person name="Siena L.A."/>
            <person name="Pessino S.C."/>
            <person name="Combes M.C."/>
            <person name="Mariac C."/>
            <person name="Albertini E."/>
            <person name="Pupilli F."/>
            <person name="Ortiz J.P.A."/>
            <person name="Leblanc O."/>
        </authorList>
    </citation>
    <scope>NUCLEOTIDE SEQUENCE [LARGE SCALE GENOMIC DNA]</scope>
    <source>
        <strain evidence="3">R1</strain>
        <tissue evidence="3">Leaf</tissue>
    </source>
</reference>
<dbReference type="PANTHER" id="PTHR32133:SF408">
    <property type="entry name" value="OS07G0120400 PROTEIN"/>
    <property type="match status" value="1"/>
</dbReference>
<dbReference type="Proteomes" id="UP001341281">
    <property type="component" value="Chromosome 03"/>
</dbReference>
<keyword evidence="4" id="KW-1185">Reference proteome</keyword>
<dbReference type="InterPro" id="IPR001810">
    <property type="entry name" value="F-box_dom"/>
</dbReference>
<accession>A0AAQ3SWZ2</accession>
<feature type="domain" description="F-box protein At3g26010-like beta-propeller" evidence="2">
    <location>
        <begin position="161"/>
        <end position="279"/>
    </location>
</feature>
<dbReference type="PANTHER" id="PTHR32133">
    <property type="entry name" value="OS07G0120400 PROTEIN"/>
    <property type="match status" value="1"/>
</dbReference>
<evidence type="ECO:0000313" key="4">
    <source>
        <dbReference type="Proteomes" id="UP001341281"/>
    </source>
</evidence>
<evidence type="ECO:0000313" key="3">
    <source>
        <dbReference type="EMBL" id="WVZ62255.1"/>
    </source>
</evidence>
<evidence type="ECO:0008006" key="5">
    <source>
        <dbReference type="Google" id="ProtNLM"/>
    </source>
</evidence>
<dbReference type="EMBL" id="CP144747">
    <property type="protein sequence ID" value="WVZ62255.1"/>
    <property type="molecule type" value="Genomic_DNA"/>
</dbReference>
<dbReference type="Pfam" id="PF24750">
    <property type="entry name" value="b-prop_At3g26010-like"/>
    <property type="match status" value="1"/>
</dbReference>
<dbReference type="Gene3D" id="1.20.1280.50">
    <property type="match status" value="1"/>
</dbReference>
<evidence type="ECO:0000259" key="2">
    <source>
        <dbReference type="Pfam" id="PF24750"/>
    </source>
</evidence>
<dbReference type="SUPFAM" id="SSF117281">
    <property type="entry name" value="Kelch motif"/>
    <property type="match status" value="1"/>
</dbReference>
<protein>
    <recommendedName>
        <fullName evidence="5">F-box domain-containing protein</fullName>
    </recommendedName>
</protein>
<gene>
    <name evidence="3" type="ORF">U9M48_012021</name>
</gene>
<name>A0AAQ3SWZ2_PASNO</name>
<dbReference type="Pfam" id="PF12937">
    <property type="entry name" value="F-box-like"/>
    <property type="match status" value="1"/>
</dbReference>
<evidence type="ECO:0000259" key="1">
    <source>
        <dbReference type="Pfam" id="PF12937"/>
    </source>
</evidence>
<dbReference type="InterPro" id="IPR056592">
    <property type="entry name" value="Beta-prop_At3g26010-like"/>
</dbReference>
<proteinExistence type="predicted"/>
<sequence length="380" mass="42687">MKPLPQLIEDTTTEILLRLPPDDPACLIRAALVCKPWRRIVSDPAFSRRYREFHRTPPLLGYLRCHYPYKNELFATTAFPFSYPAFKCTRWEALDCRHGHVLLHHIDPRPSLLVWDPITNYQRYLPVPSNLNSNKYHAGAVLCAADGYNCDHLNCPGGGPFKVVFVLNGDDRVTRLYVYSSETGLWSPPASIPRVGSFVEGRGTLYVGRALYFTFHCGKGFLRYDLADDEQGRLSVINVPEGYDNQIRRPTIGIVDEEGRLGFAALDEYGDVLYIWSLQAAGPDGAAKWEEQARVIDLKPLFHVDISTIFLSLSGFAEVSGSGIFSLDLKSSGQARKIHEDEWHSAIMPYMSFYTPGNGEFNEMSKSLKKLGDQVGLGST</sequence>
<dbReference type="InterPro" id="IPR015915">
    <property type="entry name" value="Kelch-typ_b-propeller"/>
</dbReference>
<dbReference type="AlphaFoldDB" id="A0AAQ3SWZ2"/>
<organism evidence="3 4">
    <name type="scientific">Paspalum notatum var. saurae</name>
    <dbReference type="NCBI Taxonomy" id="547442"/>
    <lineage>
        <taxon>Eukaryota</taxon>
        <taxon>Viridiplantae</taxon>
        <taxon>Streptophyta</taxon>
        <taxon>Embryophyta</taxon>
        <taxon>Tracheophyta</taxon>
        <taxon>Spermatophyta</taxon>
        <taxon>Magnoliopsida</taxon>
        <taxon>Liliopsida</taxon>
        <taxon>Poales</taxon>
        <taxon>Poaceae</taxon>
        <taxon>PACMAD clade</taxon>
        <taxon>Panicoideae</taxon>
        <taxon>Andropogonodae</taxon>
        <taxon>Paspaleae</taxon>
        <taxon>Paspalinae</taxon>
        <taxon>Paspalum</taxon>
    </lineage>
</organism>